<proteinExistence type="predicted"/>
<dbReference type="InterPro" id="IPR019619">
    <property type="entry name" value="DUF2490"/>
</dbReference>
<accession>A0A1I4SP58</accession>
<evidence type="ECO:0008006" key="3">
    <source>
        <dbReference type="Google" id="ProtNLM"/>
    </source>
</evidence>
<keyword evidence="2" id="KW-1185">Reference proteome</keyword>
<dbReference type="EMBL" id="FOUT01000001">
    <property type="protein sequence ID" value="SFM66264.1"/>
    <property type="molecule type" value="Genomic_DNA"/>
</dbReference>
<dbReference type="Pfam" id="PF10677">
    <property type="entry name" value="DUF2490"/>
    <property type="match status" value="1"/>
</dbReference>
<gene>
    <name evidence="1" type="ORF">SAMN05444143_101923</name>
</gene>
<protein>
    <recommendedName>
        <fullName evidence="3">DUF2490 domain-containing protein</fullName>
    </recommendedName>
</protein>
<dbReference type="AlphaFoldDB" id="A0A1I4SP58"/>
<dbReference type="Proteomes" id="UP000182961">
    <property type="component" value="Unassembled WGS sequence"/>
</dbReference>
<sequence length="253" mass="30075">MSRIFLVLFLFTTYINSAQTPQKKEINDQAQTWISLNTVLKFNDRWGTMNDFHIRRTDFADKENFYFARTGITYSPYPKLTLAAGYAHLWLAPSKPEWSNFADENRIFQQVLYSSKIGNVSMLQRIRNEQRWQDKMVNDRAVDTRFTNRIRYLLSFTIPVFNDKKLPSLVVADELLMHFGKEVVYNSMDQNRIFIGIRQNINPKWSYDFGYMNVIQQKYSGYQYDSNHTLRLFFYFTGNTKDIFHHDHASGDE</sequence>
<organism evidence="1 2">
    <name type="scientific">Flavobacterium succinicans</name>
    <dbReference type="NCBI Taxonomy" id="29536"/>
    <lineage>
        <taxon>Bacteria</taxon>
        <taxon>Pseudomonadati</taxon>
        <taxon>Bacteroidota</taxon>
        <taxon>Flavobacteriia</taxon>
        <taxon>Flavobacteriales</taxon>
        <taxon>Flavobacteriaceae</taxon>
        <taxon>Flavobacterium</taxon>
    </lineage>
</organism>
<evidence type="ECO:0000313" key="2">
    <source>
        <dbReference type="Proteomes" id="UP000182961"/>
    </source>
</evidence>
<dbReference type="RefSeq" id="WP_024982464.1">
    <property type="nucleotide sequence ID" value="NZ_CBCRUM010000007.1"/>
</dbReference>
<dbReference type="STRING" id="29536.FLB_10300"/>
<reference evidence="2" key="1">
    <citation type="submission" date="2016-10" db="EMBL/GenBank/DDBJ databases">
        <authorList>
            <person name="Varghese N."/>
            <person name="Submissions S."/>
        </authorList>
    </citation>
    <scope>NUCLEOTIDE SEQUENCE [LARGE SCALE GENOMIC DNA]</scope>
    <source>
        <strain evidence="2">DSM 4002</strain>
    </source>
</reference>
<dbReference type="eggNOG" id="COG2067">
    <property type="taxonomic scope" value="Bacteria"/>
</dbReference>
<evidence type="ECO:0000313" key="1">
    <source>
        <dbReference type="EMBL" id="SFM66264.1"/>
    </source>
</evidence>
<name>A0A1I4SP58_9FLAO</name>